<feature type="domain" description="Thiolase N-terminal" evidence="5">
    <location>
        <begin position="5"/>
        <end position="262"/>
    </location>
</feature>
<organism evidence="7 8">
    <name type="scientific">Actinoplanes palleronii</name>
    <dbReference type="NCBI Taxonomy" id="113570"/>
    <lineage>
        <taxon>Bacteria</taxon>
        <taxon>Bacillati</taxon>
        <taxon>Actinomycetota</taxon>
        <taxon>Actinomycetes</taxon>
        <taxon>Micromonosporales</taxon>
        <taxon>Micromonosporaceae</taxon>
        <taxon>Actinoplanes</taxon>
    </lineage>
</organism>
<accession>A0ABQ4B9Z9</accession>
<reference evidence="7 8" key="1">
    <citation type="submission" date="2021-01" db="EMBL/GenBank/DDBJ databases">
        <title>Whole genome shotgun sequence of Actinoplanes palleronii NBRC 14916.</title>
        <authorList>
            <person name="Komaki H."/>
            <person name="Tamura T."/>
        </authorList>
    </citation>
    <scope>NUCLEOTIDE SEQUENCE [LARGE SCALE GENOMIC DNA]</scope>
    <source>
        <strain evidence="7 8">NBRC 14916</strain>
    </source>
</reference>
<dbReference type="RefSeq" id="WP_203825985.1">
    <property type="nucleotide sequence ID" value="NZ_BAAATY010000011.1"/>
</dbReference>
<keyword evidence="2 4" id="KW-0808">Transferase</keyword>
<dbReference type="PROSITE" id="PS00737">
    <property type="entry name" value="THIOLASE_2"/>
    <property type="match status" value="1"/>
</dbReference>
<evidence type="ECO:0000256" key="2">
    <source>
        <dbReference type="ARBA" id="ARBA00022679"/>
    </source>
</evidence>
<proteinExistence type="inferred from homology"/>
<keyword evidence="8" id="KW-1185">Reference proteome</keyword>
<dbReference type="CDD" id="cd00751">
    <property type="entry name" value="thiolase"/>
    <property type="match status" value="1"/>
</dbReference>
<dbReference type="Gene3D" id="3.40.47.10">
    <property type="match status" value="2"/>
</dbReference>
<dbReference type="Pfam" id="PF00108">
    <property type="entry name" value="Thiolase_N"/>
    <property type="match status" value="1"/>
</dbReference>
<dbReference type="InterPro" id="IPR020613">
    <property type="entry name" value="Thiolase_CS"/>
</dbReference>
<dbReference type="InterPro" id="IPR020616">
    <property type="entry name" value="Thiolase_N"/>
</dbReference>
<dbReference type="InterPro" id="IPR020617">
    <property type="entry name" value="Thiolase_C"/>
</dbReference>
<dbReference type="NCBIfam" id="TIGR01930">
    <property type="entry name" value="AcCoA-C-Actrans"/>
    <property type="match status" value="1"/>
</dbReference>
<protein>
    <submittedName>
        <fullName evidence="7">Acetyl-CoA acetyltransferase</fullName>
    </submittedName>
</protein>
<dbReference type="PANTHER" id="PTHR43365:SF1">
    <property type="entry name" value="ACETYL-COA C-ACYLTRANSFERASE"/>
    <property type="match status" value="1"/>
</dbReference>
<evidence type="ECO:0000256" key="1">
    <source>
        <dbReference type="ARBA" id="ARBA00010982"/>
    </source>
</evidence>
<dbReference type="Proteomes" id="UP000624709">
    <property type="component" value="Unassembled WGS sequence"/>
</dbReference>
<evidence type="ECO:0000259" key="5">
    <source>
        <dbReference type="Pfam" id="PF00108"/>
    </source>
</evidence>
<name>A0ABQ4B9Z9_9ACTN</name>
<evidence type="ECO:0000256" key="4">
    <source>
        <dbReference type="RuleBase" id="RU003557"/>
    </source>
</evidence>
<evidence type="ECO:0000313" key="8">
    <source>
        <dbReference type="Proteomes" id="UP000624709"/>
    </source>
</evidence>
<dbReference type="Pfam" id="PF02803">
    <property type="entry name" value="Thiolase_C"/>
    <property type="match status" value="1"/>
</dbReference>
<dbReference type="PANTHER" id="PTHR43365">
    <property type="entry name" value="BLR7806 PROTEIN"/>
    <property type="match status" value="1"/>
</dbReference>
<dbReference type="PIRSF" id="PIRSF000429">
    <property type="entry name" value="Ac-CoA_Ac_transf"/>
    <property type="match status" value="1"/>
</dbReference>
<keyword evidence="3 4" id="KW-0012">Acyltransferase</keyword>
<evidence type="ECO:0000259" key="6">
    <source>
        <dbReference type="Pfam" id="PF02803"/>
    </source>
</evidence>
<comment type="caution">
    <text evidence="7">The sequence shown here is derived from an EMBL/GenBank/DDBJ whole genome shotgun (WGS) entry which is preliminary data.</text>
</comment>
<sequence length="394" mass="40671">MEPAYLVAAVRSPVGKRGGALSGVHPADLAAHVITALLGRAGVDPAAVDDVVLGCVDTLGPQSGDIARTSWLAAGLPEHVPGVTVDRQCGSGQQAVHFAAQAVMSGTADLVVAGGVQSMSQVPIGSAMAPAGPYRGSHGWAARYGEQEVDQFRSADDIAAKWSLTRAELEEWALISHRRAIQAIDEGRFRAETAPLTLSNTMTATATARPGQPATCSADEGPRRDTTAARMAGLTPLRPSGVITAATSSQLADGAAALLVASGRALREHGLRPRAVIRHLSARGGDPVLMLTAPIEATPRALARAGLRVGDIDRFEVNEAFASVVLAWLRETGADPSRVNVNGGAIALGHPLGATGARLLTSLLHELERCGGRYGLLTMCEGGGQANVTIIERA</sequence>
<dbReference type="NCBIfam" id="NF005865">
    <property type="entry name" value="PRK07801.1"/>
    <property type="match status" value="1"/>
</dbReference>
<evidence type="ECO:0000313" key="7">
    <source>
        <dbReference type="EMBL" id="GIE67476.1"/>
    </source>
</evidence>
<comment type="similarity">
    <text evidence="1 4">Belongs to the thiolase-like superfamily. Thiolase family.</text>
</comment>
<feature type="domain" description="Thiolase C-terminal" evidence="6">
    <location>
        <begin position="272"/>
        <end position="393"/>
    </location>
</feature>
<evidence type="ECO:0000256" key="3">
    <source>
        <dbReference type="ARBA" id="ARBA00023315"/>
    </source>
</evidence>
<dbReference type="SUPFAM" id="SSF53901">
    <property type="entry name" value="Thiolase-like"/>
    <property type="match status" value="2"/>
</dbReference>
<dbReference type="InterPro" id="IPR016039">
    <property type="entry name" value="Thiolase-like"/>
</dbReference>
<dbReference type="EMBL" id="BOMS01000049">
    <property type="protein sequence ID" value="GIE67476.1"/>
    <property type="molecule type" value="Genomic_DNA"/>
</dbReference>
<dbReference type="InterPro" id="IPR002155">
    <property type="entry name" value="Thiolase"/>
</dbReference>
<gene>
    <name evidence="7" type="primary">atoB_3</name>
    <name evidence="7" type="ORF">Apa02nite_035840</name>
</gene>